<dbReference type="Pfam" id="PF01695">
    <property type="entry name" value="IstB_IS21"/>
    <property type="match status" value="1"/>
</dbReference>
<evidence type="ECO:0000313" key="6">
    <source>
        <dbReference type="Proteomes" id="UP000315215"/>
    </source>
</evidence>
<dbReference type="InterPro" id="IPR047661">
    <property type="entry name" value="IstB"/>
</dbReference>
<comment type="similarity">
    <text evidence="1">Belongs to the IS21/IS1162 putative ATP-binding protein family.</text>
</comment>
<dbReference type="CDD" id="cd00009">
    <property type="entry name" value="AAA"/>
    <property type="match status" value="1"/>
</dbReference>
<dbReference type="PIRSF" id="PIRSF003073">
    <property type="entry name" value="DNAC_TnpB_IstB"/>
    <property type="match status" value="1"/>
</dbReference>
<dbReference type="InterPro" id="IPR002611">
    <property type="entry name" value="IstB_ATP-bd"/>
</dbReference>
<dbReference type="EMBL" id="CP041666">
    <property type="protein sequence ID" value="QDP39459.1"/>
    <property type="molecule type" value="Genomic_DNA"/>
</dbReference>
<dbReference type="GO" id="GO:0006260">
    <property type="term" value="P:DNA replication"/>
    <property type="evidence" value="ECO:0007669"/>
    <property type="project" value="TreeGrafter"/>
</dbReference>
<dbReference type="SUPFAM" id="SSF52540">
    <property type="entry name" value="P-loop containing nucleoside triphosphate hydrolases"/>
    <property type="match status" value="1"/>
</dbReference>
<dbReference type="InterPro" id="IPR027417">
    <property type="entry name" value="P-loop_NTPase"/>
</dbReference>
<evidence type="ECO:0000256" key="3">
    <source>
        <dbReference type="ARBA" id="ARBA00022840"/>
    </source>
</evidence>
<evidence type="ECO:0000256" key="2">
    <source>
        <dbReference type="ARBA" id="ARBA00022741"/>
    </source>
</evidence>
<reference evidence="5 6" key="1">
    <citation type="submission" date="2019-07" db="EMBL/GenBank/DDBJ databases">
        <authorList>
            <person name="Li J."/>
        </authorList>
    </citation>
    <scope>NUCLEOTIDE SEQUENCE [LARGE SCALE GENOMIC DNA]</scope>
    <source>
        <strain evidence="5 6">TKL69</strain>
    </source>
</reference>
<dbReference type="AlphaFoldDB" id="A0A516KDI6"/>
<accession>A0A516KDI6</accession>
<dbReference type="OrthoDB" id="2052561at2"/>
<feature type="domain" description="AAA+ ATPase" evidence="4">
    <location>
        <begin position="100"/>
        <end position="232"/>
    </location>
</feature>
<name>A0A516KDI6_9BACI</name>
<dbReference type="GO" id="GO:0005524">
    <property type="term" value="F:ATP binding"/>
    <property type="evidence" value="ECO:0007669"/>
    <property type="project" value="UniProtKB-KW"/>
</dbReference>
<proteinExistence type="inferred from homology"/>
<sequence>MEYSFESLQRQLHHLRMSETSKELPAVLRKAESHSWTYQEFLRELLTYEERRREEKMIEKHLKWAKFPYQKSLQEFDLKELPSLSERQLKQLQELFWLDESFNLIFLGPPGVGKTHMAIGLGLEAIHQGHHVSFVSMGELVPLLKSEEYLRKSQLKMKRIREADLIIIDDLMYMAMDQNETNLFFHLINHLYERSSIILTSNKGPEEWGELLGDQGIATAILDRLLHRSEVLHFNGNSHRIKYRKSLFQAKSVQS</sequence>
<keyword evidence="2" id="KW-0547">Nucleotide-binding</keyword>
<dbReference type="Proteomes" id="UP000315215">
    <property type="component" value="Chromosome"/>
</dbReference>
<organism evidence="5 6">
    <name type="scientific">Radiobacillus deserti</name>
    <dbReference type="NCBI Taxonomy" id="2594883"/>
    <lineage>
        <taxon>Bacteria</taxon>
        <taxon>Bacillati</taxon>
        <taxon>Bacillota</taxon>
        <taxon>Bacilli</taxon>
        <taxon>Bacillales</taxon>
        <taxon>Bacillaceae</taxon>
        <taxon>Radiobacillus</taxon>
    </lineage>
</organism>
<dbReference type="SMART" id="SM00382">
    <property type="entry name" value="AAA"/>
    <property type="match status" value="1"/>
</dbReference>
<dbReference type="KEGG" id="aqt:FN924_04265"/>
<keyword evidence="3" id="KW-0067">ATP-binding</keyword>
<dbReference type="Gene3D" id="3.40.50.300">
    <property type="entry name" value="P-loop containing nucleotide triphosphate hydrolases"/>
    <property type="match status" value="1"/>
</dbReference>
<dbReference type="PANTHER" id="PTHR30050:SF4">
    <property type="entry name" value="ATP-BINDING PROTEIN RV3427C IN INSERTION SEQUENCE-RELATED"/>
    <property type="match status" value="1"/>
</dbReference>
<dbReference type="InterPro" id="IPR003593">
    <property type="entry name" value="AAA+_ATPase"/>
</dbReference>
<dbReference type="PANTHER" id="PTHR30050">
    <property type="entry name" value="CHROMOSOMAL REPLICATION INITIATOR PROTEIN DNAA"/>
    <property type="match status" value="1"/>
</dbReference>
<dbReference type="PRINTS" id="PR00300">
    <property type="entry name" value="CLPPROTEASEA"/>
</dbReference>
<gene>
    <name evidence="5" type="ORF">FN924_04265</name>
</gene>
<evidence type="ECO:0000256" key="1">
    <source>
        <dbReference type="ARBA" id="ARBA00008059"/>
    </source>
</evidence>
<dbReference type="RefSeq" id="WP_143892209.1">
    <property type="nucleotide sequence ID" value="NZ_CP041666.1"/>
</dbReference>
<dbReference type="NCBIfam" id="NF038214">
    <property type="entry name" value="IS21_help_AAA"/>
    <property type="match status" value="1"/>
</dbReference>
<evidence type="ECO:0000313" key="5">
    <source>
        <dbReference type="EMBL" id="QDP39459.1"/>
    </source>
</evidence>
<evidence type="ECO:0000259" key="4">
    <source>
        <dbReference type="SMART" id="SM00382"/>
    </source>
</evidence>
<dbReference type="InterPro" id="IPR001270">
    <property type="entry name" value="ClpA/B"/>
</dbReference>
<keyword evidence="6" id="KW-1185">Reference proteome</keyword>
<dbReference type="InterPro" id="IPR028350">
    <property type="entry name" value="DNAC/IstB-like"/>
</dbReference>
<protein>
    <submittedName>
        <fullName evidence="5">AAA family ATPase</fullName>
    </submittedName>
</protein>